<dbReference type="InterPro" id="IPR032675">
    <property type="entry name" value="LRR_dom_sf"/>
</dbReference>
<dbReference type="EMBL" id="NIDF01000126">
    <property type="protein sequence ID" value="TYJ52584.1"/>
    <property type="molecule type" value="Genomic_DNA"/>
</dbReference>
<feature type="region of interest" description="Disordered" evidence="1">
    <location>
        <begin position="381"/>
        <end position="416"/>
    </location>
</feature>
<proteinExistence type="predicted"/>
<feature type="compositionally biased region" description="Basic and acidic residues" evidence="1">
    <location>
        <begin position="537"/>
        <end position="547"/>
    </location>
</feature>
<evidence type="ECO:0000256" key="1">
    <source>
        <dbReference type="SAM" id="MobiDB-lite"/>
    </source>
</evidence>
<protein>
    <submittedName>
        <fullName evidence="2">Uncharacterized protein</fullName>
    </submittedName>
</protein>
<dbReference type="AlphaFoldDB" id="A0A5D3ANZ6"/>
<dbReference type="SUPFAM" id="SSF52047">
    <property type="entry name" value="RNI-like"/>
    <property type="match status" value="1"/>
</dbReference>
<evidence type="ECO:0000313" key="2">
    <source>
        <dbReference type="EMBL" id="TYJ52584.1"/>
    </source>
</evidence>
<feature type="compositionally biased region" description="Low complexity" evidence="1">
    <location>
        <begin position="407"/>
        <end position="416"/>
    </location>
</feature>
<dbReference type="Proteomes" id="UP000322245">
    <property type="component" value="Unassembled WGS sequence"/>
</dbReference>
<keyword evidence="3" id="KW-1185">Reference proteome</keyword>
<organism evidence="2 3">
    <name type="scientific">Cryptococcus floricola</name>
    <dbReference type="NCBI Taxonomy" id="2591691"/>
    <lineage>
        <taxon>Eukaryota</taxon>
        <taxon>Fungi</taxon>
        <taxon>Dikarya</taxon>
        <taxon>Basidiomycota</taxon>
        <taxon>Agaricomycotina</taxon>
        <taxon>Tremellomycetes</taxon>
        <taxon>Tremellales</taxon>
        <taxon>Cryptococcaceae</taxon>
        <taxon>Cryptococcus</taxon>
    </lineage>
</organism>
<feature type="region of interest" description="Disordered" evidence="1">
    <location>
        <begin position="520"/>
        <end position="554"/>
    </location>
</feature>
<evidence type="ECO:0000313" key="3">
    <source>
        <dbReference type="Proteomes" id="UP000322245"/>
    </source>
</evidence>
<feature type="compositionally biased region" description="Low complexity" evidence="1">
    <location>
        <begin position="381"/>
        <end position="398"/>
    </location>
</feature>
<reference evidence="2 3" key="1">
    <citation type="submission" date="2017-05" db="EMBL/GenBank/DDBJ databases">
        <title>The Genome Sequence of Tsuchiyaea wingfieldii DSM 27421.</title>
        <authorList>
            <person name="Cuomo C."/>
            <person name="Passer A."/>
            <person name="Billmyre B."/>
            <person name="Heitman J."/>
        </authorList>
    </citation>
    <scope>NUCLEOTIDE SEQUENCE [LARGE SCALE GENOMIC DNA]</scope>
    <source>
        <strain evidence="2 3">DSM 27421</strain>
    </source>
</reference>
<accession>A0A5D3ANZ6</accession>
<gene>
    <name evidence="2" type="ORF">B9479_006792</name>
</gene>
<dbReference type="Gene3D" id="3.80.10.10">
    <property type="entry name" value="Ribonuclease Inhibitor"/>
    <property type="match status" value="1"/>
</dbReference>
<name>A0A5D3ANZ6_9TREE</name>
<comment type="caution">
    <text evidence="2">The sequence shown here is derived from an EMBL/GenBank/DDBJ whole genome shotgun (WGS) entry which is preliminary data.</text>
</comment>
<sequence length="554" mass="60207">MPFPDRRHLSPPPDLPDLPFEVIRRIIYFRLSLPPSFPSPVAAHHETAEIQPSWDCWAGAKGREVDCKLVKARKDISKTALGLLFVCKAWKPVVLEYLYASPHITDNLTLLAQAILRGDAKWSDINIHKFSLPGRYLTTLDLSHLPPEFDRYAPGPIATRQAVLSIFPLLPNVVHLKLGEKDCRRVVPLEEIGYSAFASNLQSLEGVWVDERERGGVDLVRLLRRLPSLQALSVSGPGIAVEPPDLDGAAPLSLPKLHSLKLEGIPSGFFIASLISASLPSLTRLALTPTPLLANDQSLPLQHSLSSQILSLSYLSPRGWPKADWCIPPETLTIHPNLIHLAVLDQDYEALDILLRSSSAHDHPLKALTVQKWSPSTFQSPTLSLSSSPPTAPSSIFPLSPPPSPPLAASSSPSRKSGPAFLHTILSHRSPAPKGLKTITIDGFKWLNPSIGVIAMQAGQMGEMRYHANLLSSQRGIEVRDMEGEKVPALLGASSVGMGGMGMGGMGGKGGMVIRGRRGSGTGLQSRWMMMSPPREGGLRERLQEKEGWDEDGG</sequence>